<evidence type="ECO:0000256" key="13">
    <source>
        <dbReference type="SAM" id="SignalP"/>
    </source>
</evidence>
<dbReference type="FunFam" id="2.60.40.10:FF:001961">
    <property type="entry name" value="CD101 molecule"/>
    <property type="match status" value="1"/>
</dbReference>
<dbReference type="eggNOG" id="ENOG502QRRB">
    <property type="taxonomic scope" value="Eukaryota"/>
</dbReference>
<feature type="domain" description="Ig-like" evidence="14">
    <location>
        <begin position="279"/>
        <end position="389"/>
    </location>
</feature>
<dbReference type="InterPro" id="IPR036179">
    <property type="entry name" value="Ig-like_dom_sf"/>
</dbReference>
<organism evidence="15 16">
    <name type="scientific">Rattus norvegicus</name>
    <name type="common">Rat</name>
    <dbReference type="NCBI Taxonomy" id="10116"/>
    <lineage>
        <taxon>Eukaryota</taxon>
        <taxon>Metazoa</taxon>
        <taxon>Chordata</taxon>
        <taxon>Craniata</taxon>
        <taxon>Vertebrata</taxon>
        <taxon>Euteleostomi</taxon>
        <taxon>Mammalia</taxon>
        <taxon>Eutheria</taxon>
        <taxon>Euarchontoglires</taxon>
        <taxon>Glires</taxon>
        <taxon>Rodentia</taxon>
        <taxon>Myomorpha</taxon>
        <taxon>Muroidea</taxon>
        <taxon>Muridae</taxon>
        <taxon>Murinae</taxon>
        <taxon>Rattus</taxon>
    </lineage>
</organism>
<dbReference type="RefSeq" id="NP_001258146.1">
    <property type="nucleotide sequence ID" value="NM_001271217.1"/>
</dbReference>
<dbReference type="FunFam" id="2.60.40.10:FF:001387">
    <property type="entry name" value="CD101 molecule"/>
    <property type="match status" value="1"/>
</dbReference>
<reference evidence="15" key="2">
    <citation type="submission" date="2025-08" db="UniProtKB">
        <authorList>
            <consortium name="Ensembl"/>
        </authorList>
    </citation>
    <scope>IDENTIFICATION</scope>
    <source>
        <strain evidence="15">Brown Norway</strain>
    </source>
</reference>
<dbReference type="Reactome" id="R-RNO-202433">
    <property type="pathway name" value="Generation of second messenger molecules"/>
</dbReference>
<dbReference type="InterPro" id="IPR003598">
    <property type="entry name" value="Ig_sub2"/>
</dbReference>
<evidence type="ECO:0000256" key="7">
    <source>
        <dbReference type="ARBA" id="ARBA00023157"/>
    </source>
</evidence>
<dbReference type="InterPro" id="IPR013783">
    <property type="entry name" value="Ig-like_fold"/>
</dbReference>
<reference evidence="15" key="3">
    <citation type="submission" date="2025-09" db="UniProtKB">
        <authorList>
            <consortium name="Ensembl"/>
        </authorList>
    </citation>
    <scope>IDENTIFICATION</scope>
    <source>
        <strain evidence="15">Brown Norway</strain>
    </source>
</reference>
<dbReference type="STRING" id="10116.ENSRNOP00000052987"/>
<keyword evidence="16" id="KW-1185">Reference proteome</keyword>
<dbReference type="InterPro" id="IPR003599">
    <property type="entry name" value="Ig_sub"/>
</dbReference>
<keyword evidence="5 12" id="KW-1133">Transmembrane helix</keyword>
<keyword evidence="8" id="KW-0325">Glycoprotein</keyword>
<keyword evidence="6 12" id="KW-0472">Membrane</keyword>
<protein>
    <recommendedName>
        <fullName evidence="10">Immunoglobulin superfamily member 2</fullName>
    </recommendedName>
    <alternativeName>
        <fullName evidence="11">Glu-Trp-Ile EWI motif-containing protein 101</fullName>
    </alternativeName>
</protein>
<reference evidence="15" key="1">
    <citation type="submission" date="2024-01" db="EMBL/GenBank/DDBJ databases">
        <title>GRCr8: a new rat reference genome assembly contstructed from accurate long reads and long range scaffolding.</title>
        <authorList>
            <person name="Doris P.A."/>
            <person name="Kalbfleisch T."/>
            <person name="Li K."/>
            <person name="Howe K."/>
            <person name="Wood J."/>
        </authorList>
    </citation>
    <scope>NUCLEOTIDE SEQUENCE [LARGE SCALE GENOMIC DNA]</scope>
    <source>
        <strain evidence="15">Brown Norway</strain>
    </source>
</reference>
<comment type="subcellular location">
    <subcellularLocation>
        <location evidence="1">Membrane</location>
        <topology evidence="1">Single-pass type I membrane protein</topology>
    </subcellularLocation>
</comment>
<dbReference type="InterPro" id="IPR013106">
    <property type="entry name" value="Ig_V-set"/>
</dbReference>
<evidence type="ECO:0000313" key="16">
    <source>
        <dbReference type="Proteomes" id="UP000002494"/>
    </source>
</evidence>
<dbReference type="Ensembl" id="ENSRNOT00000056140.5">
    <property type="protein sequence ID" value="ENSRNOP00000052987.2"/>
    <property type="gene ID" value="ENSRNOG00000037190.5"/>
</dbReference>
<feature type="chain" id="PRO_5003267169" description="Immunoglobulin superfamily member 2" evidence="13">
    <location>
        <begin position="21"/>
        <end position="1017"/>
    </location>
</feature>
<dbReference type="CDD" id="cd00099">
    <property type="entry name" value="IgV"/>
    <property type="match status" value="1"/>
</dbReference>
<dbReference type="GeneTree" id="ENSGT00940000161722"/>
<dbReference type="InParanoid" id="F1M3S1"/>
<evidence type="ECO:0000256" key="8">
    <source>
        <dbReference type="ARBA" id="ARBA00023180"/>
    </source>
</evidence>
<feature type="domain" description="Ig-like" evidence="14">
    <location>
        <begin position="670"/>
        <end position="797"/>
    </location>
</feature>
<feature type="domain" description="Ig-like" evidence="14">
    <location>
        <begin position="144"/>
        <end position="252"/>
    </location>
</feature>
<dbReference type="AGR" id="RGD:1311453"/>
<dbReference type="OrthoDB" id="9890427at2759"/>
<dbReference type="Bgee" id="ENSRNOG00000037190">
    <property type="expression patterns" value="Expressed in thymus and 11 other cell types or tissues"/>
</dbReference>
<dbReference type="RGD" id="1311453">
    <property type="gene designation" value="Cd101"/>
</dbReference>
<evidence type="ECO:0000256" key="4">
    <source>
        <dbReference type="ARBA" id="ARBA00022737"/>
    </source>
</evidence>
<dbReference type="PROSITE" id="PS50835">
    <property type="entry name" value="IG_LIKE"/>
    <property type="match status" value="7"/>
</dbReference>
<keyword evidence="7" id="KW-1015">Disulfide bond</keyword>
<evidence type="ECO:0000256" key="10">
    <source>
        <dbReference type="ARBA" id="ARBA00067301"/>
    </source>
</evidence>
<dbReference type="GeneID" id="310727"/>
<dbReference type="PANTHER" id="PTHR12207:SF25">
    <property type="entry name" value="IMMUNOGLOBULIN SUPERFAMILY MEMBER 2"/>
    <property type="match status" value="1"/>
</dbReference>
<dbReference type="FunFam" id="2.60.40.10:FF:000491">
    <property type="entry name" value="Immunoglobulin superfamily, member 3"/>
    <property type="match status" value="1"/>
</dbReference>
<feature type="domain" description="Ig-like" evidence="14">
    <location>
        <begin position="408"/>
        <end position="529"/>
    </location>
</feature>
<dbReference type="SMART" id="SM00406">
    <property type="entry name" value="IGv"/>
    <property type="match status" value="6"/>
</dbReference>
<evidence type="ECO:0000256" key="11">
    <source>
        <dbReference type="ARBA" id="ARBA00080471"/>
    </source>
</evidence>
<dbReference type="PaxDb" id="10116-ENSRNOP00000052987"/>
<dbReference type="OMA" id="SKWVNQA"/>
<keyword evidence="3 13" id="KW-0732">Signal</keyword>
<gene>
    <name evidence="15 17" type="primary">Cd101</name>
</gene>
<feature type="signal peptide" evidence="13">
    <location>
        <begin position="1"/>
        <end position="20"/>
    </location>
</feature>
<dbReference type="SMART" id="SM00409">
    <property type="entry name" value="IG"/>
    <property type="match status" value="7"/>
</dbReference>
<dbReference type="SMART" id="SM00408">
    <property type="entry name" value="IGc2"/>
    <property type="match status" value="3"/>
</dbReference>
<keyword evidence="4" id="KW-0677">Repeat</keyword>
<sequence length="1017" mass="113343">MASILCVASLFLCLTKLSISQREVKIQEGPLYRTEGYPVSISCNVSGHRGPSTQDFQWSIYLPSAPTQEVQIISSKDAGFSYTMYARRVQSKEIYVERLRGNSVLLRFSKLQMKDTGEYECHTPNTDGKYFGSYSAKTYLTVIPDTLSATMPSQTLGKKEGEPLELTCEVTKATTQHTHLSLTWYLTQEGGGSHATEIISLSKDFILTPGPSYTDRFVAGDVRLDKLGATFFKLSIGKLQLSDQGHVFCEATEWIQDPDEAWTLITRKQTDQTALKIQPTARDFEVSITASSSPDEGKPLELVCLAVGRGGDPQLQGTWFLDGKEIAQIDARGILDLKRDYRDRASQGQLQVSKLSAQTFSLKIFSVGPEDVGAYTCEVAEVVRTQTASWQVLQRKQSVGHPVQLREPAARSVTVSAEQRAVWEGETVTLLCKAAGDAAALSVSWWLTPQDQTTPVFVAGMGQDGIVQPGVSSPGPGYHGNRRLEKVDWATFRLEIASATVTDSGTYECRVSERPQNQAKDLQSTQKISVTVKSLKSSLRVNLMSRQPQVMLAHTFDLSCIVRANYSDLKLPFSVMWQFQPAGSGAFHQLIRVTHDGRVEWGDTLPQLHRKTKVSQSFFRSQLQIHDAAMEETGVYRCEVEVYDRNSVCTSGPARVSATSNLLMITVTFPESKLRVNSSSQVQELTISSSTQIECAILSRSAGNLPLSIIWYFSPISTNASHLKILEMDQTNVVKYGDEFQTPRSKQKFYSEKVSQDLFLLNILSMEDSDQGCYHCAVEEWLLSTNGTWQKLERKTSGLTELKLRPTGSQVHVSKVSWKGNATEYGEAGFSCSLDGPGSTSSLYSVTWYWSKGTAVDGSQMLVHLQYDGLLQYGQEGSRKLLDCYRSSSTDFVLKLHRVEMEDAGIYWCRVAEWQQYGHPGKWINQASDESQRMVLRVLRSESTFSSRICSSGPLLHFLVVCPFLMLLLLFTSCLCLYWKARKLSDLSLSSKKEKALWVGMRRTSLQKEGGEEGEGY</sequence>
<dbReference type="FunFam" id="2.60.40.10:FF:001440">
    <property type="entry name" value="CD101 molecule"/>
    <property type="match status" value="1"/>
</dbReference>
<dbReference type="FunFam" id="2.60.40.10:FF:001456">
    <property type="entry name" value="CD101 molecule"/>
    <property type="match status" value="1"/>
</dbReference>
<evidence type="ECO:0000256" key="3">
    <source>
        <dbReference type="ARBA" id="ARBA00022729"/>
    </source>
</evidence>
<feature type="transmembrane region" description="Helical" evidence="12">
    <location>
        <begin position="955"/>
        <end position="979"/>
    </location>
</feature>
<dbReference type="Gene3D" id="2.60.40.10">
    <property type="entry name" value="Immunoglobulins"/>
    <property type="match status" value="7"/>
</dbReference>
<name>F1M3S1_RAT</name>
<dbReference type="HOGENOM" id="CLU_005187_0_0_1"/>
<evidence type="ECO:0000256" key="1">
    <source>
        <dbReference type="ARBA" id="ARBA00004479"/>
    </source>
</evidence>
<dbReference type="FunCoup" id="F1M3S1">
    <property type="interactions" value="8"/>
</dbReference>
<evidence type="ECO:0000256" key="5">
    <source>
        <dbReference type="ARBA" id="ARBA00022989"/>
    </source>
</evidence>
<evidence type="ECO:0000256" key="9">
    <source>
        <dbReference type="ARBA" id="ARBA00023319"/>
    </source>
</evidence>
<evidence type="ECO:0000259" key="14">
    <source>
        <dbReference type="PROSITE" id="PS50835"/>
    </source>
</evidence>
<dbReference type="CTD" id="9398"/>
<dbReference type="GO" id="GO:0016020">
    <property type="term" value="C:membrane"/>
    <property type="evidence" value="ECO:0000318"/>
    <property type="project" value="GO_Central"/>
</dbReference>
<evidence type="ECO:0000256" key="12">
    <source>
        <dbReference type="SAM" id="Phobius"/>
    </source>
</evidence>
<dbReference type="Proteomes" id="UP000002494">
    <property type="component" value="Chromosome 2"/>
</dbReference>
<evidence type="ECO:0000256" key="2">
    <source>
        <dbReference type="ARBA" id="ARBA00022692"/>
    </source>
</evidence>
<dbReference type="KEGG" id="rno:310727"/>
<feature type="domain" description="Ig-like" evidence="14">
    <location>
        <begin position="558"/>
        <end position="657"/>
    </location>
</feature>
<dbReference type="InterPro" id="IPR007110">
    <property type="entry name" value="Ig-like_dom"/>
</dbReference>
<feature type="domain" description="Ig-like" evidence="14">
    <location>
        <begin position="806"/>
        <end position="911"/>
    </location>
</feature>
<evidence type="ECO:0000313" key="15">
    <source>
        <dbReference type="Ensembl" id="ENSRNOP00000052987.2"/>
    </source>
</evidence>
<proteinExistence type="predicted"/>
<dbReference type="Pfam" id="PF07686">
    <property type="entry name" value="V-set"/>
    <property type="match status" value="3"/>
</dbReference>
<evidence type="ECO:0000313" key="17">
    <source>
        <dbReference type="RGD" id="1311453"/>
    </source>
</evidence>
<keyword evidence="9" id="KW-0393">Immunoglobulin domain</keyword>
<accession>F1M3S1</accession>
<dbReference type="SUPFAM" id="SSF48726">
    <property type="entry name" value="Immunoglobulin"/>
    <property type="match status" value="7"/>
</dbReference>
<dbReference type="PANTHER" id="PTHR12207">
    <property type="entry name" value="V-SET AND TRANSMEMBRANE DOMAIN-CONTAINING PROTEIN"/>
    <property type="match status" value="1"/>
</dbReference>
<feature type="domain" description="Ig-like" evidence="14">
    <location>
        <begin position="15"/>
        <end position="141"/>
    </location>
</feature>
<dbReference type="GO" id="GO:0002763">
    <property type="term" value="P:positive regulation of myeloid leukocyte differentiation"/>
    <property type="evidence" value="ECO:0000266"/>
    <property type="project" value="RGD"/>
</dbReference>
<keyword evidence="2 12" id="KW-0812">Transmembrane</keyword>
<dbReference type="InterPro" id="IPR051102">
    <property type="entry name" value="IgSF_V-set/TM_domain"/>
</dbReference>
<dbReference type="FunFam" id="2.60.40.10:FF:000191">
    <property type="entry name" value="Immunoglobulin superfamily member 3"/>
    <property type="match status" value="1"/>
</dbReference>
<evidence type="ECO:0000256" key="6">
    <source>
        <dbReference type="ARBA" id="ARBA00023136"/>
    </source>
</evidence>
<dbReference type="ExpressionAtlas" id="F1M3S1">
    <property type="expression patterns" value="baseline and differential"/>
</dbReference>
<dbReference type="FunFam" id="2.60.40.10:FF:001481">
    <property type="entry name" value="CD101 molecule"/>
    <property type="match status" value="1"/>
</dbReference>
<dbReference type="AlphaFoldDB" id="F1M3S1"/>